<dbReference type="KEGG" id="mrob:HH214_07405"/>
<dbReference type="SMART" id="SM00382">
    <property type="entry name" value="AAA"/>
    <property type="match status" value="1"/>
</dbReference>
<keyword evidence="2 11" id="KW-0547">Nucleotide-binding</keyword>
<evidence type="ECO:0000256" key="7">
    <source>
        <dbReference type="ARBA" id="ARBA00022840"/>
    </source>
</evidence>
<dbReference type="CDD" id="cd18809">
    <property type="entry name" value="SF1_C_RecD"/>
    <property type="match status" value="1"/>
</dbReference>
<dbReference type="InterPro" id="IPR050534">
    <property type="entry name" value="Coronavir_polyprotein_1ab"/>
</dbReference>
<evidence type="ECO:0000256" key="3">
    <source>
        <dbReference type="ARBA" id="ARBA00022763"/>
    </source>
</evidence>
<keyword evidence="14" id="KW-1185">Reference proteome</keyword>
<evidence type="ECO:0000256" key="5">
    <source>
        <dbReference type="ARBA" id="ARBA00022806"/>
    </source>
</evidence>
<keyword evidence="4 11" id="KW-0378">Hydrolase</keyword>
<dbReference type="GO" id="GO:0005524">
    <property type="term" value="F:ATP binding"/>
    <property type="evidence" value="ECO:0007669"/>
    <property type="project" value="UniProtKB-UniRule"/>
</dbReference>
<dbReference type="PANTHER" id="PTHR43788">
    <property type="entry name" value="DNA2/NAM7 HELICASE FAMILY MEMBER"/>
    <property type="match status" value="1"/>
</dbReference>
<dbReference type="GO" id="GO:0003677">
    <property type="term" value="F:DNA binding"/>
    <property type="evidence" value="ECO:0007669"/>
    <property type="project" value="UniProtKB-UniRule"/>
</dbReference>
<dbReference type="EC" id="5.6.2.3" evidence="11"/>
<dbReference type="Gene3D" id="1.10.10.1020">
    <property type="entry name" value="RecBCD complex, subunit RecD, N-terminal domain"/>
    <property type="match status" value="1"/>
</dbReference>
<evidence type="ECO:0000256" key="11">
    <source>
        <dbReference type="HAMAP-Rule" id="MF_01487"/>
    </source>
</evidence>
<dbReference type="GO" id="GO:0008854">
    <property type="term" value="F:exodeoxyribonuclease V activity"/>
    <property type="evidence" value="ECO:0007669"/>
    <property type="project" value="InterPro"/>
</dbReference>
<name>A0A7L5E0A1_9SPHI</name>
<keyword evidence="9 11" id="KW-0234">DNA repair</keyword>
<evidence type="ECO:0000256" key="9">
    <source>
        <dbReference type="ARBA" id="ARBA00023204"/>
    </source>
</evidence>
<evidence type="ECO:0000256" key="6">
    <source>
        <dbReference type="ARBA" id="ARBA00022839"/>
    </source>
</evidence>
<dbReference type="SUPFAM" id="SSF52540">
    <property type="entry name" value="P-loop containing nucleoside triphosphate hydrolases"/>
    <property type="match status" value="1"/>
</dbReference>
<dbReference type="NCBIfam" id="TIGR01447">
    <property type="entry name" value="recD"/>
    <property type="match status" value="1"/>
</dbReference>
<dbReference type="GO" id="GO:0000724">
    <property type="term" value="P:double-strand break repair via homologous recombination"/>
    <property type="evidence" value="ECO:0007669"/>
    <property type="project" value="UniProtKB-UniRule"/>
</dbReference>
<dbReference type="Pfam" id="PF13538">
    <property type="entry name" value="UvrD_C_2"/>
    <property type="match status" value="1"/>
</dbReference>
<dbReference type="Proteomes" id="UP000503278">
    <property type="component" value="Chromosome"/>
</dbReference>
<dbReference type="GO" id="GO:0043139">
    <property type="term" value="F:5'-3' DNA helicase activity"/>
    <property type="evidence" value="ECO:0007669"/>
    <property type="project" value="UniProtKB-UniRule"/>
</dbReference>
<organism evidence="13 14">
    <name type="scientific">Mucilaginibacter robiniae</name>
    <dbReference type="NCBI Taxonomy" id="2728022"/>
    <lineage>
        <taxon>Bacteria</taxon>
        <taxon>Pseudomonadati</taxon>
        <taxon>Bacteroidota</taxon>
        <taxon>Sphingobacteriia</taxon>
        <taxon>Sphingobacteriales</taxon>
        <taxon>Sphingobacteriaceae</taxon>
        <taxon>Mucilaginibacter</taxon>
    </lineage>
</organism>
<comment type="subunit">
    <text evidence="11">Heterotrimer of RecB, RecC and RecD. All subunits contribute to DNA-binding.</text>
</comment>
<dbReference type="EMBL" id="CP051682">
    <property type="protein sequence ID" value="QJD95709.1"/>
    <property type="molecule type" value="Genomic_DNA"/>
</dbReference>
<dbReference type="Gene3D" id="3.40.50.300">
    <property type="entry name" value="P-loop containing nucleotide triphosphate hydrolases"/>
    <property type="match status" value="3"/>
</dbReference>
<feature type="binding site" evidence="11">
    <location>
        <begin position="165"/>
        <end position="172"/>
    </location>
    <ligand>
        <name>ATP</name>
        <dbReference type="ChEBI" id="CHEBI:30616"/>
    </ligand>
</feature>
<dbReference type="GO" id="GO:0017116">
    <property type="term" value="F:single-stranded DNA helicase activity"/>
    <property type="evidence" value="ECO:0007669"/>
    <property type="project" value="TreeGrafter"/>
</dbReference>
<keyword evidence="8 11" id="KW-0238">DNA-binding</keyword>
<gene>
    <name evidence="11 13" type="primary">recD</name>
    <name evidence="13" type="ORF">HH214_07405</name>
</gene>
<feature type="domain" description="AAA+ ATPase" evidence="12">
    <location>
        <begin position="157"/>
        <end position="432"/>
    </location>
</feature>
<comment type="catalytic activity">
    <reaction evidence="11">
        <text>ATP + H2O = ADP + phosphate + H(+)</text>
        <dbReference type="Rhea" id="RHEA:13065"/>
        <dbReference type="ChEBI" id="CHEBI:15377"/>
        <dbReference type="ChEBI" id="CHEBI:15378"/>
        <dbReference type="ChEBI" id="CHEBI:30616"/>
        <dbReference type="ChEBI" id="CHEBI:43474"/>
        <dbReference type="ChEBI" id="CHEBI:456216"/>
        <dbReference type="EC" id="5.6.2.3"/>
    </reaction>
</comment>
<protein>
    <recommendedName>
        <fullName evidence="11">RecBCD enzyme subunit RecD</fullName>
        <ecNumber evidence="11">5.6.2.3</ecNumber>
    </recommendedName>
    <alternativeName>
        <fullName evidence="11">DNA 5'-3' helicase subunit RecD</fullName>
    </alternativeName>
    <alternativeName>
        <fullName evidence="11">Exonuclease V subunit RecD</fullName>
        <shortName evidence="11">ExoV subunit RecD</shortName>
    </alternativeName>
    <alternativeName>
        <fullName evidence="11">Helicase/nuclease RecBCD subunit RecD</fullName>
    </alternativeName>
</protein>
<dbReference type="HAMAP" id="MF_01487">
    <property type="entry name" value="RecD"/>
    <property type="match status" value="1"/>
</dbReference>
<evidence type="ECO:0000313" key="13">
    <source>
        <dbReference type="EMBL" id="QJD95709.1"/>
    </source>
</evidence>
<proteinExistence type="inferred from homology"/>
<evidence type="ECO:0000259" key="12">
    <source>
        <dbReference type="SMART" id="SM00382"/>
    </source>
</evidence>
<dbReference type="InterPro" id="IPR027785">
    <property type="entry name" value="UvrD-like_helicase_C"/>
</dbReference>
<keyword evidence="5 11" id="KW-0347">Helicase</keyword>
<evidence type="ECO:0000256" key="8">
    <source>
        <dbReference type="ARBA" id="ARBA00023125"/>
    </source>
</evidence>
<dbReference type="AlphaFoldDB" id="A0A7L5E0A1"/>
<keyword evidence="7 11" id="KW-0067">ATP-binding</keyword>
<comment type="function">
    <text evidence="11">A helicase/nuclease that prepares dsDNA breaks (DSB) for recombinational DNA repair. Binds to DSBs and unwinds DNA via a highly rapid and processive ATP-dependent bidirectional helicase activity. Unwinds dsDNA until it encounters a Chi (crossover hotspot instigator) sequence from the 3' direction. Cuts ssDNA a few nucleotides 3' to the Chi site. The properties and activities of the enzyme are changed at Chi. The Chi-altered holoenzyme produces a long 3'-ssDNA overhang and facilitates RecA-binding to the ssDNA for homologous DNA recombination and repair. Holoenzyme degrades any linearized DNA that is unable to undergo homologous recombination. In the holoenzyme this subunit has ssDNA-dependent ATPase and 5'-3' helicase activity. When added to pre-assembled RecBC greatly stimulates nuclease activity and augments holoenzyme processivity. Negatively regulates the RecA-loading ability of RecBCD.</text>
</comment>
<dbReference type="InterPro" id="IPR003593">
    <property type="entry name" value="AAA+_ATPase"/>
</dbReference>
<dbReference type="PANTHER" id="PTHR43788:SF6">
    <property type="entry name" value="DNA HELICASE B"/>
    <property type="match status" value="1"/>
</dbReference>
<evidence type="ECO:0000256" key="4">
    <source>
        <dbReference type="ARBA" id="ARBA00022801"/>
    </source>
</evidence>
<dbReference type="GO" id="GO:0009338">
    <property type="term" value="C:exodeoxyribonuclease V complex"/>
    <property type="evidence" value="ECO:0007669"/>
    <property type="project" value="InterPro"/>
</dbReference>
<keyword evidence="1 11" id="KW-0540">Nuclease</keyword>
<keyword evidence="3 11" id="KW-0227">DNA damage</keyword>
<dbReference type="InterPro" id="IPR027417">
    <property type="entry name" value="P-loop_NTPase"/>
</dbReference>
<keyword evidence="10 11" id="KW-0413">Isomerase</keyword>
<dbReference type="InterPro" id="IPR041851">
    <property type="entry name" value="RecD_N_sf"/>
</dbReference>
<evidence type="ECO:0000256" key="1">
    <source>
        <dbReference type="ARBA" id="ARBA00022722"/>
    </source>
</evidence>
<comment type="similarity">
    <text evidence="11">Belongs to the RecD family.</text>
</comment>
<accession>A0A7L5E0A1</accession>
<dbReference type="InterPro" id="IPR006344">
    <property type="entry name" value="RecD"/>
</dbReference>
<dbReference type="RefSeq" id="WP_169606716.1">
    <property type="nucleotide sequence ID" value="NZ_CP051682.1"/>
</dbReference>
<evidence type="ECO:0000313" key="14">
    <source>
        <dbReference type="Proteomes" id="UP000503278"/>
    </source>
</evidence>
<evidence type="ECO:0000256" key="10">
    <source>
        <dbReference type="ARBA" id="ARBA00023235"/>
    </source>
</evidence>
<keyword evidence="6 11" id="KW-0269">Exonuclease</keyword>
<dbReference type="Pfam" id="PF13245">
    <property type="entry name" value="AAA_19"/>
    <property type="match status" value="1"/>
</dbReference>
<reference evidence="13 14" key="1">
    <citation type="submission" date="2020-04" db="EMBL/GenBank/DDBJ databases">
        <title>Genome sequencing of novel species.</title>
        <authorList>
            <person name="Heo J."/>
            <person name="Kim S.-J."/>
            <person name="Kim J.-S."/>
            <person name="Hong S.-B."/>
            <person name="Kwon S.-W."/>
        </authorList>
    </citation>
    <scope>NUCLEOTIDE SEQUENCE [LARGE SCALE GENOMIC DNA]</scope>
    <source>
        <strain evidence="13 14">F39-2</strain>
    </source>
</reference>
<dbReference type="CDD" id="cd17933">
    <property type="entry name" value="DEXSc_RecD-like"/>
    <property type="match status" value="1"/>
</dbReference>
<evidence type="ECO:0000256" key="2">
    <source>
        <dbReference type="ARBA" id="ARBA00022741"/>
    </source>
</evidence>
<comment type="miscellaneous">
    <text evidence="11">In the RecBCD complex, RecB has a slow 3'-5' helicase, an exonuclease activity and loads RecA onto ssDNA, RecD has a fast 5'-3' helicase activity, while RecC stimulates the ATPase and processivity of the RecB helicase and contributes to recognition of the Chi site.</text>
</comment>
<sequence length="598" mass="66969">METLEDVHHQFALFFKSEIIQPYAYLLFKKLQEGHICLNLAESEAEATNLPTALQQRGLQMELLYTDILVGSANTDRKPFMLCNNHLYLHRYYRYETIILEQILKLISQEHALYAERVSHLQEQAAFLRELFNGIIPDPYNQEQADWQMTAAVTALLNNFTIITGGPGTGKTTTVAKTLILLFKVQPALKVALAAPTGKAAARLGESLKKASAGKSPENSALFQSLQPVTIHRLLKAIPDSHHFRHHRRNPLDFDVIIVDEASMIDAALMSKLLDAVGEHTRLILLGDKNQLASVEAGSLFGDLCQAHINKFHPARLGFINALIDNPSRQIGASKHASEAGHPLINHTIELTYSHRFSGYSGIGVFSKAILNNDESLLLQFINTVRQEDDIEVFTHQQPEYFQKFIIGYSAFIQEEDIRLALQKLQQLRVLCAVREGEQGVLAVNRRIEKFLEYKGFISLNGEFYEHKPIIITANNYPLGLFNGDIGIIRKDANGTMKAWFEDRDGNLFSVTPGYLGASEPVYAMTIHKSQGSEFDQAYVLLPASEDVSLLTRELLYTAITRAKHKVYLQGAPDVIIGACSRKIKRASGISQRFEAAI</sequence>